<feature type="domain" description="DUF397" evidence="1">
    <location>
        <begin position="4"/>
        <end position="59"/>
    </location>
</feature>
<dbReference type="Proteomes" id="UP000262882">
    <property type="component" value="Unassembled WGS sequence"/>
</dbReference>
<gene>
    <name evidence="2" type="ORF">D0T12_01005</name>
</gene>
<proteinExistence type="predicted"/>
<reference evidence="2 3" key="1">
    <citation type="submission" date="2018-08" db="EMBL/GenBank/DDBJ databases">
        <title>Actinomadura spongicola sp. nov., isolated from marine sponge Leucetta chagosensis.</title>
        <authorList>
            <person name="Li L."/>
            <person name="Lin H.W."/>
        </authorList>
    </citation>
    <scope>NUCLEOTIDE SEQUENCE [LARGE SCALE GENOMIC DNA]</scope>
    <source>
        <strain evidence="2 3">LHW52907</strain>
    </source>
</reference>
<dbReference type="OrthoDB" id="3482302at2"/>
<protein>
    <submittedName>
        <fullName evidence="2">DUF397 domain-containing protein</fullName>
    </submittedName>
</protein>
<dbReference type="InterPro" id="IPR007278">
    <property type="entry name" value="DUF397"/>
</dbReference>
<dbReference type="EMBL" id="QVNQ01000001">
    <property type="protein sequence ID" value="RFS86885.1"/>
    <property type="molecule type" value="Genomic_DNA"/>
</dbReference>
<evidence type="ECO:0000313" key="3">
    <source>
        <dbReference type="Proteomes" id="UP000262882"/>
    </source>
</evidence>
<dbReference type="RefSeq" id="WP_117397336.1">
    <property type="nucleotide sequence ID" value="NZ_QVNQ01000001.1"/>
</dbReference>
<comment type="caution">
    <text evidence="2">The sequence shown here is derived from an EMBL/GenBank/DDBJ whole genome shotgun (WGS) entry which is preliminary data.</text>
</comment>
<evidence type="ECO:0000313" key="2">
    <source>
        <dbReference type="EMBL" id="RFS86885.1"/>
    </source>
</evidence>
<name>A0A372GNH9_9ACTN</name>
<evidence type="ECO:0000259" key="1">
    <source>
        <dbReference type="Pfam" id="PF04149"/>
    </source>
</evidence>
<accession>A0A372GNH9</accession>
<sequence>MNVEWRKSSESGTTGGTSGDCVELALLDGVIGIRDSKKPDGPKLAFSVPDARAFLTWIKCGDLDKV</sequence>
<dbReference type="Pfam" id="PF04149">
    <property type="entry name" value="DUF397"/>
    <property type="match status" value="1"/>
</dbReference>
<organism evidence="2 3">
    <name type="scientific">Actinomadura spongiicola</name>
    <dbReference type="NCBI Taxonomy" id="2303421"/>
    <lineage>
        <taxon>Bacteria</taxon>
        <taxon>Bacillati</taxon>
        <taxon>Actinomycetota</taxon>
        <taxon>Actinomycetes</taxon>
        <taxon>Streptosporangiales</taxon>
        <taxon>Thermomonosporaceae</taxon>
        <taxon>Actinomadura</taxon>
    </lineage>
</organism>
<keyword evidence="3" id="KW-1185">Reference proteome</keyword>
<dbReference type="AlphaFoldDB" id="A0A372GNH9"/>